<proteinExistence type="predicted"/>
<evidence type="ECO:0000259" key="2">
    <source>
        <dbReference type="Pfam" id="PF13968"/>
    </source>
</evidence>
<sequence>MALDLGRVEDAWSKCSIRGFLILSLSLQIFLLVFAPFRKKTAKKWMSFLIWSAYLLADWIPGYAVGLIFYSPRQNSSDFSLSLFWAPFLLIHFGGPDTITAFALEDNALWLRHTLGLVVELSATVYVFLSPFPEDNRLVPPILLLIAGLIKYLERTRALYLASLDKFKESMLWKPDPLPKNGKFEDEHAGEVEQASFDILHEMCTAESLLPRREVAINIGDDTMEPLGEMQLVWNSYRCFQVFKGLIVDLYLTWREREDSRCFFLSSAPEDSLRVILMELNFIYEVLYTKVVVVRSIPGYLSRAIYLSIVICALALFVRMEKDGFPPVDVVITYILLFGAIALEVVSLLMLIFSEWTYISIQKRIGRTSGTLCNYFSRILNAVLSLKKPSWSEHEIGPGDVKLTVFDTPVLFRRWSESISGYNLIGYSVSQRPRKIYKPCRGCFSLFTVPRQVYFYFSKVKFKIWISLKKCCTHSLDLGLGDFLDELIYVSKNPLDKKLWDFIFKELQEKSRFADYPETIRSICDARGCWVLDRESEVDCSKLLPSVEDVEFNKSLLLWHIATEFCYNTDSDDESSPAVIDEREFCKTLSDYMLYLVLMQPTMTSVVGGLFLISNSLQSGCSCPGAEQRRRASNFGLDAAGSPRHRRISDLKGKIQWQGGDDRGKGEVEAEVDMNVELERGYFELKTYDLEPKSGDGEVEGK</sequence>
<gene>
    <name evidence="3" type="ORF">CRG98_021073</name>
</gene>
<dbReference type="STRING" id="22663.A0A2I0JQE5"/>
<evidence type="ECO:0000313" key="4">
    <source>
        <dbReference type="Proteomes" id="UP000233551"/>
    </source>
</evidence>
<dbReference type="EMBL" id="PGOL01001367">
    <property type="protein sequence ID" value="PKI58512.1"/>
    <property type="molecule type" value="Genomic_DNA"/>
</dbReference>
<dbReference type="AlphaFoldDB" id="A0A2I0JQE5"/>
<comment type="caution">
    <text evidence="3">The sequence shown here is derived from an EMBL/GenBank/DDBJ whole genome shotgun (WGS) entry which is preliminary data.</text>
</comment>
<feature type="transmembrane region" description="Helical" evidence="1">
    <location>
        <begin position="49"/>
        <end position="70"/>
    </location>
</feature>
<dbReference type="Pfam" id="PF13968">
    <property type="entry name" value="DUF4220"/>
    <property type="match status" value="1"/>
</dbReference>
<evidence type="ECO:0000256" key="1">
    <source>
        <dbReference type="SAM" id="Phobius"/>
    </source>
</evidence>
<feature type="transmembrane region" description="Helical" evidence="1">
    <location>
        <begin position="82"/>
        <end position="103"/>
    </location>
</feature>
<keyword evidence="1" id="KW-0812">Transmembrane</keyword>
<feature type="transmembrane region" description="Helical" evidence="1">
    <location>
        <begin position="300"/>
        <end position="318"/>
    </location>
</feature>
<keyword evidence="1" id="KW-1133">Transmembrane helix</keyword>
<dbReference type="PANTHER" id="PTHR31325">
    <property type="entry name" value="OS01G0798800 PROTEIN-RELATED"/>
    <property type="match status" value="1"/>
</dbReference>
<evidence type="ECO:0000313" key="3">
    <source>
        <dbReference type="EMBL" id="PKI58512.1"/>
    </source>
</evidence>
<dbReference type="InterPro" id="IPR025315">
    <property type="entry name" value="DUF4220"/>
</dbReference>
<accession>A0A2I0JQE5</accession>
<feature type="domain" description="DUF4220" evidence="2">
    <location>
        <begin position="51"/>
        <end position="426"/>
    </location>
</feature>
<feature type="transmembrane region" description="Helical" evidence="1">
    <location>
        <begin position="592"/>
        <end position="613"/>
    </location>
</feature>
<dbReference type="Proteomes" id="UP000233551">
    <property type="component" value="Unassembled WGS sequence"/>
</dbReference>
<reference evidence="3 4" key="1">
    <citation type="submission" date="2017-11" db="EMBL/GenBank/DDBJ databases">
        <title>De-novo sequencing of pomegranate (Punica granatum L.) genome.</title>
        <authorList>
            <person name="Akparov Z."/>
            <person name="Amiraslanov A."/>
            <person name="Hajiyeva S."/>
            <person name="Abbasov M."/>
            <person name="Kaur K."/>
            <person name="Hamwieh A."/>
            <person name="Solovyev V."/>
            <person name="Salamov A."/>
            <person name="Braich B."/>
            <person name="Kosarev P."/>
            <person name="Mahmoud A."/>
            <person name="Hajiyev E."/>
            <person name="Babayeva S."/>
            <person name="Izzatullayeva V."/>
            <person name="Mammadov A."/>
            <person name="Mammadov A."/>
            <person name="Sharifova S."/>
            <person name="Ojaghi J."/>
            <person name="Eynullazada K."/>
            <person name="Bayramov B."/>
            <person name="Abdulazimova A."/>
            <person name="Shahmuradov I."/>
        </authorList>
    </citation>
    <scope>NUCLEOTIDE SEQUENCE [LARGE SCALE GENOMIC DNA]</scope>
    <source>
        <strain evidence="4">cv. AG2017</strain>
        <tissue evidence="3">Leaf</tissue>
    </source>
</reference>
<organism evidence="3 4">
    <name type="scientific">Punica granatum</name>
    <name type="common">Pomegranate</name>
    <dbReference type="NCBI Taxonomy" id="22663"/>
    <lineage>
        <taxon>Eukaryota</taxon>
        <taxon>Viridiplantae</taxon>
        <taxon>Streptophyta</taxon>
        <taxon>Embryophyta</taxon>
        <taxon>Tracheophyta</taxon>
        <taxon>Spermatophyta</taxon>
        <taxon>Magnoliopsida</taxon>
        <taxon>eudicotyledons</taxon>
        <taxon>Gunneridae</taxon>
        <taxon>Pentapetalae</taxon>
        <taxon>rosids</taxon>
        <taxon>malvids</taxon>
        <taxon>Myrtales</taxon>
        <taxon>Lythraceae</taxon>
        <taxon>Punica</taxon>
    </lineage>
</organism>
<keyword evidence="4" id="KW-1185">Reference proteome</keyword>
<feature type="transmembrane region" description="Helical" evidence="1">
    <location>
        <begin position="20"/>
        <end position="37"/>
    </location>
</feature>
<keyword evidence="1" id="KW-0472">Membrane</keyword>
<protein>
    <recommendedName>
        <fullName evidence="2">DUF4220 domain-containing protein</fullName>
    </recommendedName>
</protein>
<name>A0A2I0JQE5_PUNGR</name>
<feature type="transmembrane region" description="Helical" evidence="1">
    <location>
        <begin position="330"/>
        <end position="353"/>
    </location>
</feature>